<evidence type="ECO:0000313" key="1">
    <source>
        <dbReference type="EMBL" id="KAJ1353101.1"/>
    </source>
</evidence>
<name>A0AAD5MS36_PARTN</name>
<organism evidence="1 2">
    <name type="scientific">Parelaphostrongylus tenuis</name>
    <name type="common">Meningeal worm</name>
    <dbReference type="NCBI Taxonomy" id="148309"/>
    <lineage>
        <taxon>Eukaryota</taxon>
        <taxon>Metazoa</taxon>
        <taxon>Ecdysozoa</taxon>
        <taxon>Nematoda</taxon>
        <taxon>Chromadorea</taxon>
        <taxon>Rhabditida</taxon>
        <taxon>Rhabditina</taxon>
        <taxon>Rhabditomorpha</taxon>
        <taxon>Strongyloidea</taxon>
        <taxon>Metastrongylidae</taxon>
        <taxon>Parelaphostrongylus</taxon>
    </lineage>
</organism>
<accession>A0AAD5MS36</accession>
<dbReference type="EMBL" id="JAHQIW010001605">
    <property type="protein sequence ID" value="KAJ1353101.1"/>
    <property type="molecule type" value="Genomic_DNA"/>
</dbReference>
<dbReference type="Proteomes" id="UP001196413">
    <property type="component" value="Unassembled WGS sequence"/>
</dbReference>
<comment type="caution">
    <text evidence="1">The sequence shown here is derived from an EMBL/GenBank/DDBJ whole genome shotgun (WGS) entry which is preliminary data.</text>
</comment>
<dbReference type="AlphaFoldDB" id="A0AAD5MS36"/>
<reference evidence="1" key="1">
    <citation type="submission" date="2021-06" db="EMBL/GenBank/DDBJ databases">
        <title>Parelaphostrongylus tenuis whole genome reference sequence.</title>
        <authorList>
            <person name="Garwood T.J."/>
            <person name="Larsen P.A."/>
            <person name="Fountain-Jones N.M."/>
            <person name="Garbe J.R."/>
            <person name="Macchietto M.G."/>
            <person name="Kania S.A."/>
            <person name="Gerhold R.W."/>
            <person name="Richards J.E."/>
            <person name="Wolf T.M."/>
        </authorList>
    </citation>
    <scope>NUCLEOTIDE SEQUENCE</scope>
    <source>
        <strain evidence="1">MNPRO001-30</strain>
        <tissue evidence="1">Meninges</tissue>
    </source>
</reference>
<proteinExistence type="predicted"/>
<gene>
    <name evidence="1" type="ORF">KIN20_009658</name>
</gene>
<keyword evidence="2" id="KW-1185">Reference proteome</keyword>
<protein>
    <submittedName>
        <fullName evidence="1">Uncharacterized protein</fullName>
    </submittedName>
</protein>
<sequence>MKKQMRNRTQTRLWRVTTANTSFLRVHFTRTARVTALINMPHINMPYALVNMPHNMPRTTRQDIVMLLEDRPGCQTSLSFFAAHVSWYFEKQAINVCLHD</sequence>
<evidence type="ECO:0000313" key="2">
    <source>
        <dbReference type="Proteomes" id="UP001196413"/>
    </source>
</evidence>